<dbReference type="RefSeq" id="WP_105805594.1">
    <property type="nucleotide sequence ID" value="NZ_MWZD01000017.1"/>
</dbReference>
<evidence type="ECO:0000256" key="3">
    <source>
        <dbReference type="ARBA" id="ARBA00023163"/>
    </source>
</evidence>
<reference evidence="6 7" key="1">
    <citation type="journal article" date="2017" name="New Microbes New Infect">
        <title>Genome sequence of 'Leucobacter massiliensis' sp. nov. isolated from human pharynx after travel to the 2014 Hajj.</title>
        <authorList>
            <person name="Leangapichart T."/>
            <person name="Gautret P."/>
            <person name="Nguyen T.T."/>
            <person name="Armstrong N."/>
            <person name="Rolain J.M."/>
        </authorList>
    </citation>
    <scope>NUCLEOTIDE SEQUENCE [LARGE SCALE GENOMIC DNA]</scope>
    <source>
        <strain evidence="6 7">122RC15</strain>
    </source>
</reference>
<accession>A0A2S9QNH4</accession>
<dbReference type="AlphaFoldDB" id="A0A2S9QNH4"/>
<dbReference type="InterPro" id="IPR001647">
    <property type="entry name" value="HTH_TetR"/>
</dbReference>
<protein>
    <submittedName>
        <fullName evidence="6">TetR family transcriptional regulator</fullName>
    </submittedName>
</protein>
<dbReference type="InterPro" id="IPR050109">
    <property type="entry name" value="HTH-type_TetR-like_transc_reg"/>
</dbReference>
<feature type="DNA-binding region" description="H-T-H motif" evidence="4">
    <location>
        <begin position="32"/>
        <end position="51"/>
    </location>
</feature>
<keyword evidence="7" id="KW-1185">Reference proteome</keyword>
<dbReference type="OrthoDB" id="7252896at2"/>
<name>A0A2S9QNH4_9MICO</name>
<dbReference type="EMBL" id="MWZD01000017">
    <property type="protein sequence ID" value="PRI11141.1"/>
    <property type="molecule type" value="Genomic_DNA"/>
</dbReference>
<organism evidence="6 7">
    <name type="scientific">Leucobacter massiliensis</name>
    <dbReference type="NCBI Taxonomy" id="1686285"/>
    <lineage>
        <taxon>Bacteria</taxon>
        <taxon>Bacillati</taxon>
        <taxon>Actinomycetota</taxon>
        <taxon>Actinomycetes</taxon>
        <taxon>Micrococcales</taxon>
        <taxon>Microbacteriaceae</taxon>
        <taxon>Leucobacter</taxon>
    </lineage>
</organism>
<dbReference type="PROSITE" id="PS50977">
    <property type="entry name" value="HTH_TETR_2"/>
    <property type="match status" value="1"/>
</dbReference>
<dbReference type="GO" id="GO:0000976">
    <property type="term" value="F:transcription cis-regulatory region binding"/>
    <property type="evidence" value="ECO:0007669"/>
    <property type="project" value="TreeGrafter"/>
</dbReference>
<keyword evidence="1" id="KW-0805">Transcription regulation</keyword>
<evidence type="ECO:0000256" key="4">
    <source>
        <dbReference type="PROSITE-ProRule" id="PRU00335"/>
    </source>
</evidence>
<dbReference type="PANTHER" id="PTHR30055">
    <property type="entry name" value="HTH-TYPE TRANSCRIPTIONAL REGULATOR RUTR"/>
    <property type="match status" value="1"/>
</dbReference>
<sequence length="215" mass="23911">MPDPSPRRQETRSRLLDAAIEVFAEEGLQGASVESICARAGFSRGAFYSNFSSKEELFLALLQREFEQRATHLEQRARELEPVLREQPGCLSPAEAARYVGEFFSPAHDETTWFILQTEFELLAMRDPALAPGYHEFADSFYASISDVVEQVVAAAGRRFLLPVEYAIPLLQSVYDRALRAAALGAHDAPGRFDALGDRIAELLFAITEESEPPS</sequence>
<comment type="caution">
    <text evidence="6">The sequence shown here is derived from an EMBL/GenBank/DDBJ whole genome shotgun (WGS) entry which is preliminary data.</text>
</comment>
<gene>
    <name evidence="6" type="ORF">B4915_09810</name>
</gene>
<evidence type="ECO:0000313" key="7">
    <source>
        <dbReference type="Proteomes" id="UP000238650"/>
    </source>
</evidence>
<evidence type="ECO:0000256" key="1">
    <source>
        <dbReference type="ARBA" id="ARBA00023015"/>
    </source>
</evidence>
<dbReference type="GO" id="GO:0045892">
    <property type="term" value="P:negative regulation of DNA-templated transcription"/>
    <property type="evidence" value="ECO:0007669"/>
    <property type="project" value="UniProtKB-ARBA"/>
</dbReference>
<dbReference type="Gene3D" id="1.10.357.10">
    <property type="entry name" value="Tetracycline Repressor, domain 2"/>
    <property type="match status" value="1"/>
</dbReference>
<dbReference type="SUPFAM" id="SSF46689">
    <property type="entry name" value="Homeodomain-like"/>
    <property type="match status" value="1"/>
</dbReference>
<feature type="domain" description="HTH tetR-type" evidence="5">
    <location>
        <begin position="9"/>
        <end position="69"/>
    </location>
</feature>
<keyword evidence="3" id="KW-0804">Transcription</keyword>
<evidence type="ECO:0000259" key="5">
    <source>
        <dbReference type="PROSITE" id="PS50977"/>
    </source>
</evidence>
<dbReference type="InterPro" id="IPR009057">
    <property type="entry name" value="Homeodomain-like_sf"/>
</dbReference>
<dbReference type="GO" id="GO:0003700">
    <property type="term" value="F:DNA-binding transcription factor activity"/>
    <property type="evidence" value="ECO:0007669"/>
    <property type="project" value="TreeGrafter"/>
</dbReference>
<dbReference type="Proteomes" id="UP000238650">
    <property type="component" value="Unassembled WGS sequence"/>
</dbReference>
<evidence type="ECO:0000256" key="2">
    <source>
        <dbReference type="ARBA" id="ARBA00023125"/>
    </source>
</evidence>
<dbReference type="PANTHER" id="PTHR30055:SF241">
    <property type="entry name" value="TRANSCRIPTIONAL REGULATORY PROTEIN"/>
    <property type="match status" value="1"/>
</dbReference>
<dbReference type="Pfam" id="PF00440">
    <property type="entry name" value="TetR_N"/>
    <property type="match status" value="1"/>
</dbReference>
<dbReference type="FunFam" id="1.10.10.60:FF:000141">
    <property type="entry name" value="TetR family transcriptional regulator"/>
    <property type="match status" value="1"/>
</dbReference>
<proteinExistence type="predicted"/>
<evidence type="ECO:0000313" key="6">
    <source>
        <dbReference type="EMBL" id="PRI11141.1"/>
    </source>
</evidence>
<keyword evidence="2 4" id="KW-0238">DNA-binding</keyword>
<dbReference type="PRINTS" id="PR00455">
    <property type="entry name" value="HTHTETR"/>
</dbReference>